<sequence length="154" mass="17399">MLEKSEDVDPDVALLMGFLNHVRKLTEEQKLDFQSHVINFFKSLSKTVQQPHNFQNPVHTSNSNNPVPDLSNHSIHSINPLQSEVSYSFQTNYPDSLNPTVSTSFTTYHPSDIYQQISTTPTSSTLSTIPPIFNPYLLPGPLTDTHPYKNNNDK</sequence>
<reference evidence="1 2" key="1">
    <citation type="submission" date="2023-01" db="EMBL/GenBank/DDBJ databases">
        <authorList>
            <person name="Whitehead M."/>
        </authorList>
    </citation>
    <scope>NUCLEOTIDE SEQUENCE [LARGE SCALE GENOMIC DNA]</scope>
</reference>
<protein>
    <recommendedName>
        <fullName evidence="3">BESS domain-containing protein</fullName>
    </recommendedName>
</protein>
<dbReference type="Proteomes" id="UP001160148">
    <property type="component" value="Unassembled WGS sequence"/>
</dbReference>
<dbReference type="EMBL" id="CARXXK010000002">
    <property type="protein sequence ID" value="CAI6353490.1"/>
    <property type="molecule type" value="Genomic_DNA"/>
</dbReference>
<keyword evidence="2" id="KW-1185">Reference proteome</keyword>
<name>A0AAV0WC34_9HEMI</name>
<comment type="caution">
    <text evidence="1">The sequence shown here is derived from an EMBL/GenBank/DDBJ whole genome shotgun (WGS) entry which is preliminary data.</text>
</comment>
<organism evidence="1 2">
    <name type="scientific">Macrosiphum euphorbiae</name>
    <name type="common">potato aphid</name>
    <dbReference type="NCBI Taxonomy" id="13131"/>
    <lineage>
        <taxon>Eukaryota</taxon>
        <taxon>Metazoa</taxon>
        <taxon>Ecdysozoa</taxon>
        <taxon>Arthropoda</taxon>
        <taxon>Hexapoda</taxon>
        <taxon>Insecta</taxon>
        <taxon>Pterygota</taxon>
        <taxon>Neoptera</taxon>
        <taxon>Paraneoptera</taxon>
        <taxon>Hemiptera</taxon>
        <taxon>Sternorrhyncha</taxon>
        <taxon>Aphidomorpha</taxon>
        <taxon>Aphidoidea</taxon>
        <taxon>Aphididae</taxon>
        <taxon>Macrosiphini</taxon>
        <taxon>Macrosiphum</taxon>
    </lineage>
</organism>
<accession>A0AAV0WC34</accession>
<evidence type="ECO:0008006" key="3">
    <source>
        <dbReference type="Google" id="ProtNLM"/>
    </source>
</evidence>
<evidence type="ECO:0000313" key="2">
    <source>
        <dbReference type="Proteomes" id="UP001160148"/>
    </source>
</evidence>
<evidence type="ECO:0000313" key="1">
    <source>
        <dbReference type="EMBL" id="CAI6353490.1"/>
    </source>
</evidence>
<dbReference type="AlphaFoldDB" id="A0AAV0WC34"/>
<proteinExistence type="predicted"/>
<gene>
    <name evidence="1" type="ORF">MEUPH1_LOCUS9608</name>
</gene>